<reference evidence="1 2" key="1">
    <citation type="journal article" date="2021" name="Elife">
        <title>Chloroplast acquisition without the gene transfer in kleptoplastic sea slugs, Plakobranchus ocellatus.</title>
        <authorList>
            <person name="Maeda T."/>
            <person name="Takahashi S."/>
            <person name="Yoshida T."/>
            <person name="Shimamura S."/>
            <person name="Takaki Y."/>
            <person name="Nagai Y."/>
            <person name="Toyoda A."/>
            <person name="Suzuki Y."/>
            <person name="Arimoto A."/>
            <person name="Ishii H."/>
            <person name="Satoh N."/>
            <person name="Nishiyama T."/>
            <person name="Hasebe M."/>
            <person name="Maruyama T."/>
            <person name="Minagawa J."/>
            <person name="Obokata J."/>
            <person name="Shigenobu S."/>
        </authorList>
    </citation>
    <scope>NUCLEOTIDE SEQUENCE [LARGE SCALE GENOMIC DNA]</scope>
</reference>
<dbReference type="Proteomes" id="UP000762676">
    <property type="component" value="Unassembled WGS sequence"/>
</dbReference>
<proteinExistence type="predicted"/>
<protein>
    <submittedName>
        <fullName evidence="1">Uncharacterized protein</fullName>
    </submittedName>
</protein>
<sequence length="144" mass="16681">MKFTGHIYGARGIEHGKKSRGRQRTTYVDTLNTWANLEQHTRSQFMRSSCVQARHLMMMMMYRQRCTRQFHVILGGEGSKTEKSGMGCLRVQLLGQPFLTSTSVTCRELCYSDDWVLTHQSKEWTEIEDTLSKDTTALKECFDT</sequence>
<accession>A0AAV4F2A0</accession>
<evidence type="ECO:0000313" key="2">
    <source>
        <dbReference type="Proteomes" id="UP000762676"/>
    </source>
</evidence>
<evidence type="ECO:0000313" key="1">
    <source>
        <dbReference type="EMBL" id="GFR67394.1"/>
    </source>
</evidence>
<organism evidence="1 2">
    <name type="scientific">Elysia marginata</name>
    <dbReference type="NCBI Taxonomy" id="1093978"/>
    <lineage>
        <taxon>Eukaryota</taxon>
        <taxon>Metazoa</taxon>
        <taxon>Spiralia</taxon>
        <taxon>Lophotrochozoa</taxon>
        <taxon>Mollusca</taxon>
        <taxon>Gastropoda</taxon>
        <taxon>Heterobranchia</taxon>
        <taxon>Euthyneura</taxon>
        <taxon>Panpulmonata</taxon>
        <taxon>Sacoglossa</taxon>
        <taxon>Placobranchoidea</taxon>
        <taxon>Plakobranchidae</taxon>
        <taxon>Elysia</taxon>
    </lineage>
</organism>
<gene>
    <name evidence="1" type="ORF">ElyMa_001996700</name>
</gene>
<dbReference type="AlphaFoldDB" id="A0AAV4F2A0"/>
<keyword evidence="2" id="KW-1185">Reference proteome</keyword>
<dbReference type="EMBL" id="BMAT01004062">
    <property type="protein sequence ID" value="GFR67394.1"/>
    <property type="molecule type" value="Genomic_DNA"/>
</dbReference>
<comment type="caution">
    <text evidence="1">The sequence shown here is derived from an EMBL/GenBank/DDBJ whole genome shotgun (WGS) entry which is preliminary data.</text>
</comment>
<name>A0AAV4F2A0_9GAST</name>